<comment type="caution">
    <text evidence="2">The sequence shown here is derived from an EMBL/GenBank/DDBJ whole genome shotgun (WGS) entry which is preliminary data.</text>
</comment>
<feature type="transmembrane region" description="Helical" evidence="1">
    <location>
        <begin position="6"/>
        <end position="27"/>
    </location>
</feature>
<evidence type="ECO:0000256" key="1">
    <source>
        <dbReference type="SAM" id="Phobius"/>
    </source>
</evidence>
<keyword evidence="1" id="KW-0472">Membrane</keyword>
<dbReference type="Proteomes" id="UP000284656">
    <property type="component" value="Unassembled WGS sequence"/>
</dbReference>
<protein>
    <submittedName>
        <fullName evidence="2">Uncharacterized protein</fullName>
    </submittedName>
</protein>
<proteinExistence type="predicted"/>
<name>A0A423EYF0_9PSED</name>
<evidence type="ECO:0000313" key="2">
    <source>
        <dbReference type="EMBL" id="ROM46078.1"/>
    </source>
</evidence>
<gene>
    <name evidence="2" type="ORF">BK648_15630</name>
</gene>
<sequence length="88" mass="10056">MDGESFTNLFFNLSAFLSSSFSPLTIFTSSVNTKLSIHLILNELLVMSLHFGLILGGFVFSDLLKCIFDNRFWLEEINIKTTMVNLYH</sequence>
<reference evidence="2 3" key="1">
    <citation type="submission" date="2016-10" db="EMBL/GenBank/DDBJ databases">
        <title>Comparative genome analysis of multiple Pseudomonas spp. focuses on biocontrol and plant growth promoting traits.</title>
        <authorList>
            <person name="Tao X.-Y."/>
            <person name="Taylor C.G."/>
        </authorList>
    </citation>
    <scope>NUCLEOTIDE SEQUENCE [LARGE SCALE GENOMIC DNA]</scope>
    <source>
        <strain evidence="2 3">29G9</strain>
    </source>
</reference>
<accession>A0A423EYF0</accession>
<keyword evidence="1" id="KW-1133">Transmembrane helix</keyword>
<organism evidence="2 3">
    <name type="scientific">Pseudomonas poae</name>
    <dbReference type="NCBI Taxonomy" id="200451"/>
    <lineage>
        <taxon>Bacteria</taxon>
        <taxon>Pseudomonadati</taxon>
        <taxon>Pseudomonadota</taxon>
        <taxon>Gammaproteobacteria</taxon>
        <taxon>Pseudomonadales</taxon>
        <taxon>Pseudomonadaceae</taxon>
        <taxon>Pseudomonas</taxon>
    </lineage>
</organism>
<dbReference type="EMBL" id="MOAY01000050">
    <property type="protein sequence ID" value="ROM46078.1"/>
    <property type="molecule type" value="Genomic_DNA"/>
</dbReference>
<feature type="transmembrane region" description="Helical" evidence="1">
    <location>
        <begin position="39"/>
        <end position="60"/>
    </location>
</feature>
<evidence type="ECO:0000313" key="3">
    <source>
        <dbReference type="Proteomes" id="UP000284656"/>
    </source>
</evidence>
<keyword evidence="1" id="KW-0812">Transmembrane</keyword>
<dbReference type="AlphaFoldDB" id="A0A423EYF0"/>